<keyword evidence="1" id="KW-0472">Membrane</keyword>
<protein>
    <submittedName>
        <fullName evidence="2">Uncharacterized protein</fullName>
    </submittedName>
</protein>
<proteinExistence type="predicted"/>
<keyword evidence="1" id="KW-0812">Transmembrane</keyword>
<feature type="transmembrane region" description="Helical" evidence="1">
    <location>
        <begin position="21"/>
        <end position="39"/>
    </location>
</feature>
<dbReference type="EMBL" id="GGFL01009617">
    <property type="protein sequence ID" value="MBW73795.1"/>
    <property type="molecule type" value="Transcribed_RNA"/>
</dbReference>
<dbReference type="AlphaFoldDB" id="A0A2M4D8A6"/>
<organism evidence="2">
    <name type="scientific">Anopheles darlingi</name>
    <name type="common">Mosquito</name>
    <dbReference type="NCBI Taxonomy" id="43151"/>
    <lineage>
        <taxon>Eukaryota</taxon>
        <taxon>Metazoa</taxon>
        <taxon>Ecdysozoa</taxon>
        <taxon>Arthropoda</taxon>
        <taxon>Hexapoda</taxon>
        <taxon>Insecta</taxon>
        <taxon>Pterygota</taxon>
        <taxon>Neoptera</taxon>
        <taxon>Endopterygota</taxon>
        <taxon>Diptera</taxon>
        <taxon>Nematocera</taxon>
        <taxon>Culicoidea</taxon>
        <taxon>Culicidae</taxon>
        <taxon>Anophelinae</taxon>
        <taxon>Anopheles</taxon>
    </lineage>
</organism>
<evidence type="ECO:0000256" key="1">
    <source>
        <dbReference type="SAM" id="Phobius"/>
    </source>
</evidence>
<keyword evidence="1" id="KW-1133">Transmembrane helix</keyword>
<reference evidence="2" key="1">
    <citation type="submission" date="2018-01" db="EMBL/GenBank/DDBJ databases">
        <title>An insight into the sialome of Amazonian anophelines.</title>
        <authorList>
            <person name="Ribeiro J.M."/>
            <person name="Scarpassa V."/>
            <person name="Calvo E."/>
        </authorList>
    </citation>
    <scope>NUCLEOTIDE SEQUENCE</scope>
</reference>
<feature type="transmembrane region" description="Helical" evidence="1">
    <location>
        <begin position="59"/>
        <end position="76"/>
    </location>
</feature>
<name>A0A2M4D8A6_ANODA</name>
<evidence type="ECO:0000313" key="2">
    <source>
        <dbReference type="EMBL" id="MBW73795.1"/>
    </source>
</evidence>
<accession>A0A2M4D8A6</accession>
<sequence length="84" mass="9446">MLLQVHIVRLDRLQYLLAHDTLVATVFIVAKFVVAQLIWMVEHFVARPALEGRGVVFHMLSQGILRSALFATLLTVNDTRCTAS</sequence>